<dbReference type="Proteomes" id="UP000297597">
    <property type="component" value="Unassembled WGS sequence"/>
</dbReference>
<sequence>MNTRNEKTKVKKNPDILPAAVSDWINYAARHGTSNCQIHAVLEFQGHLDAAKLAEAVRMSVDIEPILGCRFVEEQIRPYWQRLVDIDDIKLCSLEETRDNEKTLRRFMSQSFDEKHDTQVLVKIIRSGENDTICVKMDHACCDGGGIKEYLKLLSAIYTNLANGVRFEAKPSSPGKRDQSCLFRDMGIFNLKRAWNPQLAEQKPTWAFPYLLCQPAEPQFSIRKLFSRHVHAISTYAKKKCATINDILLTAFFRALFEMVKPYPGVPMELLLTVDLRRYLPGGKPDAMCNLSGVASVRTARVYMESFEATLLRVVSQMKTVKNNHPGIYSAIFFEFLAGLSYREVLQIIEVGRLQSIISGKCSPALSNVGLISRSPLQFGDIAVRDAYLFSPAFYAPGFMLVTGTYNNILTLTVSYYEPNINRVDVEQLLSLVSAELIACCDT</sequence>
<keyword evidence="3" id="KW-1185">Reference proteome</keyword>
<organism evidence="2 3">
    <name type="scientific">Pelotomaculum propionicicum</name>
    <dbReference type="NCBI Taxonomy" id="258475"/>
    <lineage>
        <taxon>Bacteria</taxon>
        <taxon>Bacillati</taxon>
        <taxon>Bacillota</taxon>
        <taxon>Clostridia</taxon>
        <taxon>Eubacteriales</taxon>
        <taxon>Desulfotomaculaceae</taxon>
        <taxon>Pelotomaculum</taxon>
    </lineage>
</organism>
<dbReference type="PANTHER" id="PTHR28037:SF1">
    <property type="entry name" value="ALCOHOL O-ACETYLTRANSFERASE 1-RELATED"/>
    <property type="match status" value="1"/>
</dbReference>
<dbReference type="Pfam" id="PF00668">
    <property type="entry name" value="Condensation"/>
    <property type="match status" value="1"/>
</dbReference>
<evidence type="ECO:0000313" key="3">
    <source>
        <dbReference type="Proteomes" id="UP000297597"/>
    </source>
</evidence>
<evidence type="ECO:0000313" key="2">
    <source>
        <dbReference type="EMBL" id="TEB12581.1"/>
    </source>
</evidence>
<dbReference type="AlphaFoldDB" id="A0A4Y7RUM3"/>
<dbReference type="GO" id="GO:0003824">
    <property type="term" value="F:catalytic activity"/>
    <property type="evidence" value="ECO:0007669"/>
    <property type="project" value="InterPro"/>
</dbReference>
<evidence type="ECO:0000259" key="1">
    <source>
        <dbReference type="Pfam" id="PF00668"/>
    </source>
</evidence>
<name>A0A4Y7RUM3_9FIRM</name>
<reference evidence="2 3" key="1">
    <citation type="journal article" date="2018" name="Environ. Microbiol.">
        <title>Novel energy conservation strategies and behaviour of Pelotomaculum schinkii driving syntrophic propionate catabolism.</title>
        <authorList>
            <person name="Hidalgo-Ahumada C.A.P."/>
            <person name="Nobu M.K."/>
            <person name="Narihiro T."/>
            <person name="Tamaki H."/>
            <person name="Liu W.T."/>
            <person name="Kamagata Y."/>
            <person name="Stams A.J.M."/>
            <person name="Imachi H."/>
            <person name="Sousa D.Z."/>
        </authorList>
    </citation>
    <scope>NUCLEOTIDE SEQUENCE [LARGE SCALE GENOMIC DNA]</scope>
    <source>
        <strain evidence="2 3">MGP</strain>
    </source>
</reference>
<dbReference type="RefSeq" id="WP_134212787.1">
    <property type="nucleotide sequence ID" value="NZ_QFFZ01000006.1"/>
</dbReference>
<dbReference type="PANTHER" id="PTHR28037">
    <property type="entry name" value="ALCOHOL O-ACETYLTRANSFERASE 1-RELATED"/>
    <property type="match status" value="1"/>
</dbReference>
<dbReference type="InterPro" id="IPR001242">
    <property type="entry name" value="Condensation_dom"/>
</dbReference>
<protein>
    <recommendedName>
        <fullName evidence="1">Condensation domain-containing protein</fullName>
    </recommendedName>
</protein>
<dbReference type="SUPFAM" id="SSF52777">
    <property type="entry name" value="CoA-dependent acyltransferases"/>
    <property type="match status" value="2"/>
</dbReference>
<dbReference type="InterPro" id="IPR023213">
    <property type="entry name" value="CAT-like_dom_sf"/>
</dbReference>
<dbReference type="GO" id="GO:0008610">
    <property type="term" value="P:lipid biosynthetic process"/>
    <property type="evidence" value="ECO:0007669"/>
    <property type="project" value="UniProtKB-ARBA"/>
</dbReference>
<dbReference type="Gene3D" id="3.30.559.30">
    <property type="entry name" value="Nonribosomal peptide synthetase, condensation domain"/>
    <property type="match status" value="1"/>
</dbReference>
<dbReference type="InterPro" id="IPR052058">
    <property type="entry name" value="Alcohol_O-acetyltransferase"/>
</dbReference>
<dbReference type="EMBL" id="QFFZ01000006">
    <property type="protein sequence ID" value="TEB12581.1"/>
    <property type="molecule type" value="Genomic_DNA"/>
</dbReference>
<comment type="caution">
    <text evidence="2">The sequence shown here is derived from an EMBL/GenBank/DDBJ whole genome shotgun (WGS) entry which is preliminary data.</text>
</comment>
<dbReference type="OrthoDB" id="7321121at2"/>
<feature type="domain" description="Condensation" evidence="1">
    <location>
        <begin position="31"/>
        <end position="256"/>
    </location>
</feature>
<dbReference type="Gene3D" id="3.30.559.10">
    <property type="entry name" value="Chloramphenicol acetyltransferase-like domain"/>
    <property type="match status" value="1"/>
</dbReference>
<proteinExistence type="predicted"/>
<accession>A0A4Y7RUM3</accession>
<gene>
    <name evidence="2" type="ORF">Pmgp_00912</name>
</gene>